<sequence>MRIEEYNVALSSENLSLKYVRNSSKVRTYRAPSTIEITVHEKAPMIDEKTLSKIKILKMMLEKLTGKKLKIYLPGPQYEISVTKKDAQDITEIESEAETLNIQYSNFSASGQVRTKEGKIIDFSVQLSLFQLSYSYEKVYGKVVDPLILDLKTPNGKKQLVEIDLNFDGELDKFYIGGGRGLLVYDKNGNGKVDDATELLGPVTKDGFSELAKLDSDGDNWIDEDDLEFLKLKIWTTDENGKEKLVGLLDLSVGAIFLGSVSTPFDYYDSVVRRTGIYLTEDGNVGTVRQFDFKV</sequence>
<dbReference type="KEGG" id="fng:JM64_04970"/>
<dbReference type="OrthoDB" id="1676884at2"/>
<dbReference type="EMBL" id="CP011393">
    <property type="protein sequence ID" value="ANE41397.1"/>
    <property type="molecule type" value="Genomic_DNA"/>
</dbReference>
<evidence type="ECO:0000313" key="2">
    <source>
        <dbReference type="Proteomes" id="UP000077096"/>
    </source>
</evidence>
<dbReference type="PANTHER" id="PTHR39431">
    <property type="entry name" value="FRPA/C-RELATED PROTEIN"/>
    <property type="match status" value="1"/>
</dbReference>
<dbReference type="AlphaFoldDB" id="A0A172T339"/>
<dbReference type="PANTHER" id="PTHR39431:SF1">
    <property type="entry name" value="FRPA_C-RELATED PROTEIN"/>
    <property type="match status" value="1"/>
</dbReference>
<evidence type="ECO:0000313" key="1">
    <source>
        <dbReference type="EMBL" id="ANE41397.1"/>
    </source>
</evidence>
<proteinExistence type="predicted"/>
<reference evidence="1 2" key="1">
    <citation type="submission" date="2014-08" db="EMBL/GenBank/DDBJ databases">
        <title>Fervidobacterium pennivorans DYC genome.</title>
        <authorList>
            <person name="Wushke S."/>
        </authorList>
    </citation>
    <scope>NUCLEOTIDE SEQUENCE [LARGE SCALE GENOMIC DNA]</scope>
    <source>
        <strain evidence="1 2">DYC</strain>
    </source>
</reference>
<organism evidence="1 2">
    <name type="scientific">Fervidobacterium pennivorans</name>
    <dbReference type="NCBI Taxonomy" id="93466"/>
    <lineage>
        <taxon>Bacteria</taxon>
        <taxon>Thermotogati</taxon>
        <taxon>Thermotogota</taxon>
        <taxon>Thermotogae</taxon>
        <taxon>Thermotogales</taxon>
        <taxon>Fervidobacteriaceae</taxon>
        <taxon>Fervidobacterium</taxon>
    </lineage>
</organism>
<dbReference type="Proteomes" id="UP000077096">
    <property type="component" value="Chromosome"/>
</dbReference>
<gene>
    <name evidence="1" type="ORF">JM64_04970</name>
</gene>
<dbReference type="PATRIC" id="fig|93466.3.peg.1057"/>
<evidence type="ECO:0008006" key="3">
    <source>
        <dbReference type="Google" id="ProtNLM"/>
    </source>
</evidence>
<name>A0A172T339_FERPE</name>
<protein>
    <recommendedName>
        <fullName evidence="3">VCBS repeat-containing protein</fullName>
    </recommendedName>
</protein>
<accession>A0A172T339</accession>